<protein>
    <submittedName>
        <fullName evidence="2">Uncharacterized protein</fullName>
    </submittedName>
</protein>
<keyword evidence="3" id="KW-1185">Reference proteome</keyword>
<name>A0A067SUN9_GALM3</name>
<dbReference type="Gene3D" id="3.80.10.10">
    <property type="entry name" value="Ribonuclease Inhibitor"/>
    <property type="match status" value="1"/>
</dbReference>
<dbReference type="HOGENOM" id="CLU_040192_0_0_1"/>
<evidence type="ECO:0000256" key="1">
    <source>
        <dbReference type="SAM" id="MobiDB-lite"/>
    </source>
</evidence>
<gene>
    <name evidence="2" type="ORF">GALMADRAFT_72339</name>
</gene>
<reference evidence="3" key="1">
    <citation type="journal article" date="2014" name="Proc. Natl. Acad. Sci. U.S.A.">
        <title>Extensive sampling of basidiomycete genomes demonstrates inadequacy of the white-rot/brown-rot paradigm for wood decay fungi.</title>
        <authorList>
            <person name="Riley R."/>
            <person name="Salamov A.A."/>
            <person name="Brown D.W."/>
            <person name="Nagy L.G."/>
            <person name="Floudas D."/>
            <person name="Held B.W."/>
            <person name="Levasseur A."/>
            <person name="Lombard V."/>
            <person name="Morin E."/>
            <person name="Otillar R."/>
            <person name="Lindquist E.A."/>
            <person name="Sun H."/>
            <person name="LaButti K.M."/>
            <person name="Schmutz J."/>
            <person name="Jabbour D."/>
            <person name="Luo H."/>
            <person name="Baker S.E."/>
            <person name="Pisabarro A.G."/>
            <person name="Walton J.D."/>
            <person name="Blanchette R.A."/>
            <person name="Henrissat B."/>
            <person name="Martin F."/>
            <person name="Cullen D."/>
            <person name="Hibbett D.S."/>
            <person name="Grigoriev I.V."/>
        </authorList>
    </citation>
    <scope>NUCLEOTIDE SEQUENCE [LARGE SCALE GENOMIC DNA]</scope>
    <source>
        <strain evidence="3">CBS 339.88</strain>
    </source>
</reference>
<proteinExistence type="predicted"/>
<dbReference type="EMBL" id="KL142385">
    <property type="protein sequence ID" value="KDR73787.1"/>
    <property type="molecule type" value="Genomic_DNA"/>
</dbReference>
<accession>A0A067SUN9</accession>
<evidence type="ECO:0000313" key="2">
    <source>
        <dbReference type="EMBL" id="KDR73787.1"/>
    </source>
</evidence>
<feature type="compositionally biased region" description="Pro residues" evidence="1">
    <location>
        <begin position="516"/>
        <end position="527"/>
    </location>
</feature>
<feature type="region of interest" description="Disordered" evidence="1">
    <location>
        <begin position="506"/>
        <end position="527"/>
    </location>
</feature>
<dbReference type="AlphaFoldDB" id="A0A067SUN9"/>
<dbReference type="OrthoDB" id="2995895at2759"/>
<organism evidence="2 3">
    <name type="scientific">Galerina marginata (strain CBS 339.88)</name>
    <dbReference type="NCBI Taxonomy" id="685588"/>
    <lineage>
        <taxon>Eukaryota</taxon>
        <taxon>Fungi</taxon>
        <taxon>Dikarya</taxon>
        <taxon>Basidiomycota</taxon>
        <taxon>Agaricomycotina</taxon>
        <taxon>Agaricomycetes</taxon>
        <taxon>Agaricomycetidae</taxon>
        <taxon>Agaricales</taxon>
        <taxon>Agaricineae</taxon>
        <taxon>Strophariaceae</taxon>
        <taxon>Galerina</taxon>
    </lineage>
</organism>
<dbReference type="Proteomes" id="UP000027222">
    <property type="component" value="Unassembled WGS sequence"/>
</dbReference>
<evidence type="ECO:0000313" key="3">
    <source>
        <dbReference type="Proteomes" id="UP000027222"/>
    </source>
</evidence>
<sequence>MIDPRSPFTKLLPELFPVVAAHLPLYSTSVTVLSLALTNHGLYEIVYPLLYSCMVIRNETDALNVLEKMLVDRKLGHLVRELYIMSELSLPTPEGEPPSDVVTRLQKVVREGLLPYIHTLGIYLLRGWHRKRLDEEDVVFWKELRNNCPRLRGIVISGLDHWQIGGWDQLFQVSEPKGLKHGLTHLVLNFKGQFSDEDGAKRLYKSIHCHSPSLQTLVLRSTDRYHSPSCILILEFPRLKSLTLDGFWVRDTLEAMAFWHRHPSLERLRLPNSHRSDLWFDKRIELGLLPNLRHFQANFVNVLPLAPILQQLVSLSIDQSINAQVPYLLRSAIPSGLPHLKSLEIDQDFSSYPHVLRLEGTTWYESADRTFHEARDLKQASRTFANDYIESIARGAPNLEELALHGYESYSSTKTEFIQHFGEFTHLERLYYRCLNSRLDPNSASFGTNANHATFIDSSRSLAMMCKSLKTITDLSTKTVPYLTSTIHRNQGGDVDEVIVGKGYGTQIGSEDDPFPRNPRPLVGPPS</sequence>
<dbReference type="SUPFAM" id="SSF52047">
    <property type="entry name" value="RNI-like"/>
    <property type="match status" value="1"/>
</dbReference>
<dbReference type="InterPro" id="IPR032675">
    <property type="entry name" value="LRR_dom_sf"/>
</dbReference>